<gene>
    <name evidence="2" type="ORF">DW912_07160</name>
    <name evidence="1" type="ORF">DXD13_11345</name>
</gene>
<name>A0A3E4LW53_9FIRM</name>
<dbReference type="RefSeq" id="WP_117686345.1">
    <property type="nucleotide sequence ID" value="NZ_QSFZ01000006.1"/>
</dbReference>
<dbReference type="AlphaFoldDB" id="A0A3E4LW53"/>
<evidence type="ECO:0000313" key="1">
    <source>
        <dbReference type="EMBL" id="RGK41691.1"/>
    </source>
</evidence>
<evidence type="ECO:0000313" key="3">
    <source>
        <dbReference type="Proteomes" id="UP000261052"/>
    </source>
</evidence>
<accession>A0A3E4LW53</accession>
<sequence length="130" mass="15345">MGTIYWRGRSTDGIWKSKTEAASFLELLKELDLEKEIINSYEYSVYDHAVLEKYGKTEDDVEFQNKDGDLDYDKLQAFIEQQPDLTDKELWELIMSRTGQAYYQTFERDSNGEKIEIDDADFDSNGKYMY</sequence>
<comment type="caution">
    <text evidence="1">The sequence shown here is derived from an EMBL/GenBank/DDBJ whole genome shotgun (WGS) entry which is preliminary data.</text>
</comment>
<proteinExistence type="predicted"/>
<organism evidence="1 3">
    <name type="scientific">Agathobacter rectalis</name>
    <dbReference type="NCBI Taxonomy" id="39491"/>
    <lineage>
        <taxon>Bacteria</taxon>
        <taxon>Bacillati</taxon>
        <taxon>Bacillota</taxon>
        <taxon>Clostridia</taxon>
        <taxon>Lachnospirales</taxon>
        <taxon>Lachnospiraceae</taxon>
        <taxon>Agathobacter</taxon>
    </lineage>
</organism>
<protein>
    <submittedName>
        <fullName evidence="1">Uncharacterized protein</fullName>
    </submittedName>
</protein>
<dbReference type="EMBL" id="QSQP01000014">
    <property type="protein sequence ID" value="RGK41691.1"/>
    <property type="molecule type" value="Genomic_DNA"/>
</dbReference>
<evidence type="ECO:0000313" key="2">
    <source>
        <dbReference type="EMBL" id="RHA92493.1"/>
    </source>
</evidence>
<dbReference type="Proteomes" id="UP000286220">
    <property type="component" value="Unassembled WGS sequence"/>
</dbReference>
<reference evidence="3 4" key="1">
    <citation type="submission" date="2018-08" db="EMBL/GenBank/DDBJ databases">
        <title>A genome reference for cultivated species of the human gut microbiota.</title>
        <authorList>
            <person name="Zou Y."/>
            <person name="Xue W."/>
            <person name="Luo G."/>
        </authorList>
    </citation>
    <scope>NUCLEOTIDE SEQUENCE [LARGE SCALE GENOMIC DNA]</scope>
    <source>
        <strain evidence="2 4">AM42-17AT</strain>
        <strain evidence="1 3">TF11-15AC</strain>
    </source>
</reference>
<dbReference type="Proteomes" id="UP000261052">
    <property type="component" value="Unassembled WGS sequence"/>
</dbReference>
<dbReference type="EMBL" id="QSFZ01000006">
    <property type="protein sequence ID" value="RHA92493.1"/>
    <property type="molecule type" value="Genomic_DNA"/>
</dbReference>
<evidence type="ECO:0000313" key="4">
    <source>
        <dbReference type="Proteomes" id="UP000286220"/>
    </source>
</evidence>